<dbReference type="PANTHER" id="PTHR33099">
    <property type="entry name" value="FE2OG DIOXYGENASE DOMAIN-CONTAINING PROTEIN"/>
    <property type="match status" value="1"/>
</dbReference>
<proteinExistence type="predicted"/>
<accession>A0A2L2SRE9</accession>
<sequence>MASFETNVSVSGSPSGPADFDDNSSVTGDLSTIDFNDDFHNDLLEIIQNIKPPGKFAFGAGIKLPSDFSISVNEVGNVALPLVESQARQIITKARQAPFGKGTDIFVDTSNCLPISKVSSRPAAHQVGINTPIRAEIYKVLLYKEGAMFKQYTDTEKIPGMFGTLVISLPSKHSGGEVVLKHCGEKMVYKSSEYPISCASWYSDVSHEVLPVTSEKMESGSVAFDPYDLQYGEDSGAGYHCIDEVFESEFSVKITKDLDDNVVSGKMCIEEDHLLEPSVFDDMSAAKEDYEGHTGNTVRLDPHSRYLCIF</sequence>
<evidence type="ECO:0000256" key="1">
    <source>
        <dbReference type="SAM" id="MobiDB-lite"/>
    </source>
</evidence>
<dbReference type="Proteomes" id="UP000245910">
    <property type="component" value="Chromosome IIII"/>
</dbReference>
<dbReference type="EMBL" id="LN649232">
    <property type="protein sequence ID" value="CEI39511.1"/>
    <property type="molecule type" value="Genomic_DNA"/>
</dbReference>
<organism evidence="2 3">
    <name type="scientific">Fusarium venenatum</name>
    <dbReference type="NCBI Taxonomy" id="56646"/>
    <lineage>
        <taxon>Eukaryota</taxon>
        <taxon>Fungi</taxon>
        <taxon>Dikarya</taxon>
        <taxon>Ascomycota</taxon>
        <taxon>Pezizomycotina</taxon>
        <taxon>Sordariomycetes</taxon>
        <taxon>Hypocreomycetidae</taxon>
        <taxon>Hypocreales</taxon>
        <taxon>Nectriaceae</taxon>
        <taxon>Fusarium</taxon>
    </lineage>
</organism>
<evidence type="ECO:0008006" key="4">
    <source>
        <dbReference type="Google" id="ProtNLM"/>
    </source>
</evidence>
<name>A0A2L2SRE9_9HYPO</name>
<evidence type="ECO:0000313" key="2">
    <source>
        <dbReference type="EMBL" id="CEI39511.1"/>
    </source>
</evidence>
<dbReference type="AlphaFoldDB" id="A0A2L2SRE9"/>
<keyword evidence="3" id="KW-1185">Reference proteome</keyword>
<feature type="compositionally biased region" description="Polar residues" evidence="1">
    <location>
        <begin position="1"/>
        <end position="14"/>
    </location>
</feature>
<feature type="region of interest" description="Disordered" evidence="1">
    <location>
        <begin position="1"/>
        <end position="23"/>
    </location>
</feature>
<dbReference type="PANTHER" id="PTHR33099:SF7">
    <property type="entry name" value="MYND-TYPE DOMAIN-CONTAINING PROTEIN"/>
    <property type="match status" value="1"/>
</dbReference>
<protein>
    <recommendedName>
        <fullName evidence="4">Prolyl 4-hydroxylase alpha subunit Fe(2+) 2OG dioxygenase domain-containing protein</fullName>
    </recommendedName>
</protein>
<dbReference type="Gene3D" id="2.60.120.620">
    <property type="entry name" value="q2cbj1_9rhob like domain"/>
    <property type="match status" value="1"/>
</dbReference>
<reference evidence="3" key="1">
    <citation type="submission" date="2014-10" db="EMBL/GenBank/DDBJ databases">
        <authorList>
            <person name="King R."/>
        </authorList>
    </citation>
    <scope>NUCLEOTIDE SEQUENCE [LARGE SCALE GENOMIC DNA]</scope>
    <source>
        <strain evidence="3">A3/5</strain>
    </source>
</reference>
<evidence type="ECO:0000313" key="3">
    <source>
        <dbReference type="Proteomes" id="UP000245910"/>
    </source>
</evidence>